<sequence length="86" mass="9461">MYAIATRSWIEGAAYLQFDACAFFAAIVDRTNGRHIPTVLGPLRASQGCIHGRTAECSRQMDMLCLKHRGGAAACRTFKSAEFVKH</sequence>
<dbReference type="Proteomes" id="UP001152622">
    <property type="component" value="Chromosome 1"/>
</dbReference>
<organism evidence="1 2">
    <name type="scientific">Synaphobranchus kaupii</name>
    <name type="common">Kaup's arrowtooth eel</name>
    <dbReference type="NCBI Taxonomy" id="118154"/>
    <lineage>
        <taxon>Eukaryota</taxon>
        <taxon>Metazoa</taxon>
        <taxon>Chordata</taxon>
        <taxon>Craniata</taxon>
        <taxon>Vertebrata</taxon>
        <taxon>Euteleostomi</taxon>
        <taxon>Actinopterygii</taxon>
        <taxon>Neopterygii</taxon>
        <taxon>Teleostei</taxon>
        <taxon>Anguilliformes</taxon>
        <taxon>Synaphobranchidae</taxon>
        <taxon>Synaphobranchus</taxon>
    </lineage>
</organism>
<dbReference type="AlphaFoldDB" id="A0A9Q1GCF1"/>
<gene>
    <name evidence="1" type="ORF">SKAU_G00017270</name>
</gene>
<comment type="caution">
    <text evidence="1">The sequence shown here is derived from an EMBL/GenBank/DDBJ whole genome shotgun (WGS) entry which is preliminary data.</text>
</comment>
<keyword evidence="2" id="KW-1185">Reference proteome</keyword>
<evidence type="ECO:0000313" key="2">
    <source>
        <dbReference type="Proteomes" id="UP001152622"/>
    </source>
</evidence>
<accession>A0A9Q1GCF1</accession>
<protein>
    <submittedName>
        <fullName evidence="1">Uncharacterized protein</fullName>
    </submittedName>
</protein>
<reference evidence="1" key="1">
    <citation type="journal article" date="2023" name="Science">
        <title>Genome structures resolve the early diversification of teleost fishes.</title>
        <authorList>
            <person name="Parey E."/>
            <person name="Louis A."/>
            <person name="Montfort J."/>
            <person name="Bouchez O."/>
            <person name="Roques C."/>
            <person name="Iampietro C."/>
            <person name="Lluch J."/>
            <person name="Castinel A."/>
            <person name="Donnadieu C."/>
            <person name="Desvignes T."/>
            <person name="Floi Bucao C."/>
            <person name="Jouanno E."/>
            <person name="Wen M."/>
            <person name="Mejri S."/>
            <person name="Dirks R."/>
            <person name="Jansen H."/>
            <person name="Henkel C."/>
            <person name="Chen W.J."/>
            <person name="Zahm M."/>
            <person name="Cabau C."/>
            <person name="Klopp C."/>
            <person name="Thompson A.W."/>
            <person name="Robinson-Rechavi M."/>
            <person name="Braasch I."/>
            <person name="Lecointre G."/>
            <person name="Bobe J."/>
            <person name="Postlethwait J.H."/>
            <person name="Berthelot C."/>
            <person name="Roest Crollius H."/>
            <person name="Guiguen Y."/>
        </authorList>
    </citation>
    <scope>NUCLEOTIDE SEQUENCE</scope>
    <source>
        <strain evidence="1">WJC10195</strain>
    </source>
</reference>
<name>A0A9Q1GCF1_SYNKA</name>
<proteinExistence type="predicted"/>
<dbReference type="EMBL" id="JAINUF010000001">
    <property type="protein sequence ID" value="KAJ8380949.1"/>
    <property type="molecule type" value="Genomic_DNA"/>
</dbReference>
<evidence type="ECO:0000313" key="1">
    <source>
        <dbReference type="EMBL" id="KAJ8380949.1"/>
    </source>
</evidence>